<feature type="transmembrane region" description="Helical" evidence="13">
    <location>
        <begin position="133"/>
        <end position="152"/>
    </location>
</feature>
<keyword evidence="16" id="KW-1185">Reference proteome</keyword>
<dbReference type="Pfam" id="PF02517">
    <property type="entry name" value="Rce1-like"/>
    <property type="match status" value="1"/>
</dbReference>
<comment type="catalytic activity">
    <reaction evidence="10">
        <text>Hydrolyzes the peptide bond -P2-(S-farnesyl or geranylgeranyl)C-P1'-P2'-P3'-COOH where P1' and P2' are amino acids with aliphatic sidechains and P3' is any C-terminal residue.</text>
        <dbReference type="EC" id="3.4.26.1"/>
    </reaction>
</comment>
<evidence type="ECO:0000256" key="5">
    <source>
        <dbReference type="ARBA" id="ARBA00022801"/>
    </source>
</evidence>
<gene>
    <name evidence="15" type="ORF">BpHYR1_031049</name>
</gene>
<comment type="caution">
    <text evidence="15">The sequence shown here is derived from an EMBL/GenBank/DDBJ whole genome shotgun (WGS) entry which is preliminary data.</text>
</comment>
<organism evidence="15 16">
    <name type="scientific">Brachionus plicatilis</name>
    <name type="common">Marine rotifer</name>
    <name type="synonym">Brachionus muelleri</name>
    <dbReference type="NCBI Taxonomy" id="10195"/>
    <lineage>
        <taxon>Eukaryota</taxon>
        <taxon>Metazoa</taxon>
        <taxon>Spiralia</taxon>
        <taxon>Gnathifera</taxon>
        <taxon>Rotifera</taxon>
        <taxon>Eurotatoria</taxon>
        <taxon>Monogononta</taxon>
        <taxon>Pseudotrocha</taxon>
        <taxon>Ploima</taxon>
        <taxon>Brachionidae</taxon>
        <taxon>Brachionus</taxon>
    </lineage>
</organism>
<dbReference type="GO" id="GO:0071586">
    <property type="term" value="P:CAAX-box protein processing"/>
    <property type="evidence" value="ECO:0007669"/>
    <property type="project" value="InterPro"/>
</dbReference>
<dbReference type="OrthoDB" id="271604at2759"/>
<feature type="transmembrane region" description="Helical" evidence="13">
    <location>
        <begin position="172"/>
        <end position="195"/>
    </location>
</feature>
<keyword evidence="4 13" id="KW-0812">Transmembrane</keyword>
<feature type="non-terminal residue" evidence="15">
    <location>
        <position position="345"/>
    </location>
</feature>
<dbReference type="GO" id="GO:0005789">
    <property type="term" value="C:endoplasmic reticulum membrane"/>
    <property type="evidence" value="ECO:0007669"/>
    <property type="project" value="UniProtKB-SubCell"/>
</dbReference>
<keyword evidence="5" id="KW-0378">Hydrolase</keyword>
<dbReference type="GO" id="GO:0004222">
    <property type="term" value="F:metalloendopeptidase activity"/>
    <property type="evidence" value="ECO:0007669"/>
    <property type="project" value="InterPro"/>
</dbReference>
<name>A0A3M7P4N5_BRAPC</name>
<evidence type="ECO:0000313" key="15">
    <source>
        <dbReference type="EMBL" id="RMZ93800.1"/>
    </source>
</evidence>
<dbReference type="EMBL" id="REGN01013544">
    <property type="protein sequence ID" value="RMZ93800.1"/>
    <property type="molecule type" value="Genomic_DNA"/>
</dbReference>
<dbReference type="InterPro" id="IPR039731">
    <property type="entry name" value="Rce1"/>
</dbReference>
<dbReference type="InterPro" id="IPR026146">
    <property type="entry name" value="Ribosomal_uS3m"/>
</dbReference>
<protein>
    <recommendedName>
        <fullName evidence="12">CAAX prenyl protease 2</fullName>
        <ecNumber evidence="11">3.4.26.1</ecNumber>
    </recommendedName>
    <alternativeName>
        <fullName evidence="9">Farnesylated proteins-converting enzyme 2</fullName>
    </alternativeName>
</protein>
<dbReference type="STRING" id="10195.A0A3M7P4N5"/>
<feature type="non-terminal residue" evidence="15">
    <location>
        <position position="1"/>
    </location>
</feature>
<feature type="domain" description="CAAX prenyl protease 2/Lysostaphin resistance protein A-like" evidence="14">
    <location>
        <begin position="224"/>
        <end position="323"/>
    </location>
</feature>
<proteinExistence type="inferred from homology"/>
<sequence>NLLDGKRPAESAAEDTLIRKFLYGTFQGLFASEILIKRKFNTINIGFLIKLPRQNYSQKVYFLVGYAEELLSSWLKCVVKIQVQTIYNKNDLVFRTCCLVCLFLASFYVISLYLWSRENRYKRNEPAVIKRRFISVILSSLISLIILYEISATSNDSNGFTINEWTGLRFDLINLFFSILVSLGLTTLLFIGPVFQNFLIEYHDYLSDLHSENTTKSNELYKNYVISTLTEEFVFRSCMLPLLIGHMTWSNSILITPLFFGTAHLHHIYEGYKAKEMSLKFLIMRHLFQFGYTYSFGVYSSYLFLRTGSFFASFVAHSFCNLMGFPDFDGLINEFNGKTRIFLVI</sequence>
<evidence type="ECO:0000256" key="6">
    <source>
        <dbReference type="ARBA" id="ARBA00022824"/>
    </source>
</evidence>
<comment type="similarity">
    <text evidence="2">Belongs to the peptidase U48 family.</text>
</comment>
<dbReference type="EC" id="3.4.26.1" evidence="11"/>
<dbReference type="AlphaFoldDB" id="A0A3M7P4N5"/>
<evidence type="ECO:0000256" key="1">
    <source>
        <dbReference type="ARBA" id="ARBA00004477"/>
    </source>
</evidence>
<evidence type="ECO:0000256" key="13">
    <source>
        <dbReference type="SAM" id="Phobius"/>
    </source>
</evidence>
<evidence type="ECO:0000256" key="10">
    <source>
        <dbReference type="ARBA" id="ARBA00047280"/>
    </source>
</evidence>
<evidence type="ECO:0000256" key="8">
    <source>
        <dbReference type="ARBA" id="ARBA00023136"/>
    </source>
</evidence>
<evidence type="ECO:0000259" key="14">
    <source>
        <dbReference type="Pfam" id="PF02517"/>
    </source>
</evidence>
<feature type="transmembrane region" description="Helical" evidence="13">
    <location>
        <begin position="287"/>
        <end position="305"/>
    </location>
</feature>
<accession>A0A3M7P4N5</accession>
<dbReference type="GO" id="GO:0005739">
    <property type="term" value="C:mitochondrion"/>
    <property type="evidence" value="ECO:0007669"/>
    <property type="project" value="InterPro"/>
</dbReference>
<dbReference type="PANTHER" id="PTHR13046">
    <property type="entry name" value="PROTEASE U48 CAAX PRENYL PROTEASE RCE1"/>
    <property type="match status" value="1"/>
</dbReference>
<evidence type="ECO:0000256" key="11">
    <source>
        <dbReference type="ARBA" id="ARBA00049729"/>
    </source>
</evidence>
<evidence type="ECO:0000256" key="4">
    <source>
        <dbReference type="ARBA" id="ARBA00022692"/>
    </source>
</evidence>
<feature type="transmembrane region" description="Helical" evidence="13">
    <location>
        <begin position="92"/>
        <end position="113"/>
    </location>
</feature>
<dbReference type="Pfam" id="PF14955">
    <property type="entry name" value="MRP-S24"/>
    <property type="match status" value="1"/>
</dbReference>
<evidence type="ECO:0000256" key="7">
    <source>
        <dbReference type="ARBA" id="ARBA00022989"/>
    </source>
</evidence>
<keyword evidence="3 15" id="KW-0645">Protease</keyword>
<keyword evidence="7 13" id="KW-1133">Transmembrane helix</keyword>
<evidence type="ECO:0000256" key="3">
    <source>
        <dbReference type="ARBA" id="ARBA00022670"/>
    </source>
</evidence>
<reference evidence="15 16" key="1">
    <citation type="journal article" date="2018" name="Sci. Rep.">
        <title>Genomic signatures of local adaptation to the degree of environmental predictability in rotifers.</title>
        <authorList>
            <person name="Franch-Gras L."/>
            <person name="Hahn C."/>
            <person name="Garcia-Roger E.M."/>
            <person name="Carmona M.J."/>
            <person name="Serra M."/>
            <person name="Gomez A."/>
        </authorList>
    </citation>
    <scope>NUCLEOTIDE SEQUENCE [LARGE SCALE GENOMIC DNA]</scope>
    <source>
        <strain evidence="15">HYR1</strain>
    </source>
</reference>
<dbReference type="PANTHER" id="PTHR13046:SF0">
    <property type="entry name" value="CAAX PRENYL PROTEASE 2"/>
    <property type="match status" value="1"/>
</dbReference>
<keyword evidence="8 13" id="KW-0472">Membrane</keyword>
<comment type="subcellular location">
    <subcellularLocation>
        <location evidence="1">Endoplasmic reticulum membrane</location>
        <topology evidence="1">Multi-pass membrane protein</topology>
    </subcellularLocation>
</comment>
<evidence type="ECO:0000256" key="2">
    <source>
        <dbReference type="ARBA" id="ARBA00006897"/>
    </source>
</evidence>
<dbReference type="Proteomes" id="UP000276133">
    <property type="component" value="Unassembled WGS sequence"/>
</dbReference>
<evidence type="ECO:0000313" key="16">
    <source>
        <dbReference type="Proteomes" id="UP000276133"/>
    </source>
</evidence>
<evidence type="ECO:0000256" key="12">
    <source>
        <dbReference type="ARBA" id="ARBA00049763"/>
    </source>
</evidence>
<keyword evidence="6" id="KW-0256">Endoplasmic reticulum</keyword>
<evidence type="ECO:0000256" key="9">
    <source>
        <dbReference type="ARBA" id="ARBA00032607"/>
    </source>
</evidence>
<dbReference type="InterPro" id="IPR003675">
    <property type="entry name" value="Rce1/LyrA-like_dom"/>
</dbReference>